<dbReference type="Proteomes" id="UP000288216">
    <property type="component" value="Unassembled WGS sequence"/>
</dbReference>
<reference evidence="2 3" key="1">
    <citation type="journal article" date="2018" name="Nat. Ecol. Evol.">
        <title>Shark genomes provide insights into elasmobranch evolution and the origin of vertebrates.</title>
        <authorList>
            <person name="Hara Y"/>
            <person name="Yamaguchi K"/>
            <person name="Onimaru K"/>
            <person name="Kadota M"/>
            <person name="Koyanagi M"/>
            <person name="Keeley SD"/>
            <person name="Tatsumi K"/>
            <person name="Tanaka K"/>
            <person name="Motone F"/>
            <person name="Kageyama Y"/>
            <person name="Nozu R"/>
            <person name="Adachi N"/>
            <person name="Nishimura O"/>
            <person name="Nakagawa R"/>
            <person name="Tanegashima C"/>
            <person name="Kiyatake I"/>
            <person name="Matsumoto R"/>
            <person name="Murakumo K"/>
            <person name="Nishida K"/>
            <person name="Terakita A"/>
            <person name="Kuratani S"/>
            <person name="Sato K"/>
            <person name="Hyodo S Kuraku.S."/>
        </authorList>
    </citation>
    <scope>NUCLEOTIDE SEQUENCE [LARGE SCALE GENOMIC DNA]</scope>
</reference>
<dbReference type="AlphaFoldDB" id="A0A401Q684"/>
<dbReference type="GO" id="GO:0030020">
    <property type="term" value="F:extracellular matrix structural constituent conferring tensile strength"/>
    <property type="evidence" value="ECO:0007669"/>
    <property type="project" value="TreeGrafter"/>
</dbReference>
<dbReference type="EMBL" id="BFAA01021157">
    <property type="protein sequence ID" value="GCB80885.1"/>
    <property type="molecule type" value="Genomic_DNA"/>
</dbReference>
<dbReference type="GO" id="GO:0030198">
    <property type="term" value="P:extracellular matrix organization"/>
    <property type="evidence" value="ECO:0007669"/>
    <property type="project" value="TreeGrafter"/>
</dbReference>
<dbReference type="InterPro" id="IPR008160">
    <property type="entry name" value="Collagen"/>
</dbReference>
<keyword evidence="3" id="KW-1185">Reference proteome</keyword>
<protein>
    <recommendedName>
        <fullName evidence="4">Collagen IV NC1 domain-containing protein</fullName>
    </recommendedName>
</protein>
<feature type="compositionally biased region" description="Polar residues" evidence="1">
    <location>
        <begin position="144"/>
        <end position="154"/>
    </location>
</feature>
<feature type="compositionally biased region" description="Pro residues" evidence="1">
    <location>
        <begin position="16"/>
        <end position="28"/>
    </location>
</feature>
<proteinExistence type="predicted"/>
<dbReference type="STRING" id="75743.A0A401Q684"/>
<dbReference type="PANTHER" id="PTHR24023:SF1082">
    <property type="entry name" value="COLLAGEN TRIPLE HELIX REPEAT"/>
    <property type="match status" value="1"/>
</dbReference>
<feature type="region of interest" description="Disordered" evidence="1">
    <location>
        <begin position="1"/>
        <end position="73"/>
    </location>
</feature>
<feature type="region of interest" description="Disordered" evidence="1">
    <location>
        <begin position="125"/>
        <end position="162"/>
    </location>
</feature>
<dbReference type="GO" id="GO:0005615">
    <property type="term" value="C:extracellular space"/>
    <property type="evidence" value="ECO:0007669"/>
    <property type="project" value="TreeGrafter"/>
</dbReference>
<evidence type="ECO:0000313" key="3">
    <source>
        <dbReference type="Proteomes" id="UP000288216"/>
    </source>
</evidence>
<evidence type="ECO:0000256" key="1">
    <source>
        <dbReference type="SAM" id="MobiDB-lite"/>
    </source>
</evidence>
<dbReference type="OrthoDB" id="8964894at2759"/>
<accession>A0A401Q684</accession>
<evidence type="ECO:0008006" key="4">
    <source>
        <dbReference type="Google" id="ProtNLM"/>
    </source>
</evidence>
<dbReference type="Pfam" id="PF01391">
    <property type="entry name" value="Collagen"/>
    <property type="match status" value="1"/>
</dbReference>
<sequence>MLVEGPPGPEGRTGPTGPPGPSGPPGPMGDPGERGRNGRAGLPGADGLPGPPGTSLMLPFRFGASGGDKGPVVSAQEAQAQAILQQARLALRGSSGPMGFTGRPGPLVSLLLHSSLTGQQAARGEIAGRASKSHRPELGKAVSKWSQQKEQSLQALIRHESH</sequence>
<dbReference type="PANTHER" id="PTHR24023">
    <property type="entry name" value="COLLAGEN ALPHA"/>
    <property type="match status" value="1"/>
</dbReference>
<comment type="caution">
    <text evidence="2">The sequence shown here is derived from an EMBL/GenBank/DDBJ whole genome shotgun (WGS) entry which is preliminary data.</text>
</comment>
<name>A0A401Q684_SCYTO</name>
<feature type="compositionally biased region" description="Low complexity" evidence="1">
    <location>
        <begin position="39"/>
        <end position="48"/>
    </location>
</feature>
<organism evidence="2 3">
    <name type="scientific">Scyliorhinus torazame</name>
    <name type="common">Cloudy catshark</name>
    <name type="synonym">Catulus torazame</name>
    <dbReference type="NCBI Taxonomy" id="75743"/>
    <lineage>
        <taxon>Eukaryota</taxon>
        <taxon>Metazoa</taxon>
        <taxon>Chordata</taxon>
        <taxon>Craniata</taxon>
        <taxon>Vertebrata</taxon>
        <taxon>Chondrichthyes</taxon>
        <taxon>Elasmobranchii</taxon>
        <taxon>Galeomorphii</taxon>
        <taxon>Galeoidea</taxon>
        <taxon>Carcharhiniformes</taxon>
        <taxon>Scyliorhinidae</taxon>
        <taxon>Scyliorhinus</taxon>
    </lineage>
</organism>
<gene>
    <name evidence="2" type="ORF">scyTo_0022092</name>
</gene>
<dbReference type="GO" id="GO:0031012">
    <property type="term" value="C:extracellular matrix"/>
    <property type="evidence" value="ECO:0007669"/>
    <property type="project" value="TreeGrafter"/>
</dbReference>
<evidence type="ECO:0000313" key="2">
    <source>
        <dbReference type="EMBL" id="GCB80885.1"/>
    </source>
</evidence>
<dbReference type="InterPro" id="IPR050149">
    <property type="entry name" value="Collagen_superfamily"/>
</dbReference>